<evidence type="ECO:0000256" key="1">
    <source>
        <dbReference type="SAM" id="Coils"/>
    </source>
</evidence>
<dbReference type="EMBL" id="UINC01179031">
    <property type="protein sequence ID" value="SVD87505.1"/>
    <property type="molecule type" value="Genomic_DNA"/>
</dbReference>
<feature type="non-terminal residue" evidence="2">
    <location>
        <position position="1"/>
    </location>
</feature>
<keyword evidence="1" id="KW-0175">Coiled coil</keyword>
<feature type="coiled-coil region" evidence="1">
    <location>
        <begin position="4"/>
        <end position="164"/>
    </location>
</feature>
<feature type="non-terminal residue" evidence="2">
    <location>
        <position position="261"/>
    </location>
</feature>
<proteinExistence type="predicted"/>
<sequence>HNAVEKLKSERHEAEKELVSCRMHLQQLDDEYIRLNDKLELIQAERRQATEERDGLEARKREASESIIRLEFEQRSADDKFMGAQGDLLEARESVNTLRQNVADAKATHAALLERTTALAADVRRLEEQKDDLRHRIRAREQENERVTSERERLLEEVKTSEMQCQHDAESFAGIRQKIVALDGQAEQLRTSISSQDESVRAARDVLDQAKSDVSRREIERATAIADLSHLGESCFEAVQMTLEATAKEVVRLEEEGSLVP</sequence>
<organism evidence="2">
    <name type="scientific">marine metagenome</name>
    <dbReference type="NCBI Taxonomy" id="408172"/>
    <lineage>
        <taxon>unclassified sequences</taxon>
        <taxon>metagenomes</taxon>
        <taxon>ecological metagenomes</taxon>
    </lineage>
</organism>
<name>A0A382YXF2_9ZZZZ</name>
<gene>
    <name evidence="2" type="ORF">METZ01_LOCUS440359</name>
</gene>
<protein>
    <submittedName>
        <fullName evidence="2">Uncharacterized protein</fullName>
    </submittedName>
</protein>
<dbReference type="Gene3D" id="1.10.287.1490">
    <property type="match status" value="1"/>
</dbReference>
<evidence type="ECO:0000313" key="2">
    <source>
        <dbReference type="EMBL" id="SVD87505.1"/>
    </source>
</evidence>
<dbReference type="AlphaFoldDB" id="A0A382YXF2"/>
<accession>A0A382YXF2</accession>
<reference evidence="2" key="1">
    <citation type="submission" date="2018-05" db="EMBL/GenBank/DDBJ databases">
        <authorList>
            <person name="Lanie J.A."/>
            <person name="Ng W.-L."/>
            <person name="Kazmierczak K.M."/>
            <person name="Andrzejewski T.M."/>
            <person name="Davidsen T.M."/>
            <person name="Wayne K.J."/>
            <person name="Tettelin H."/>
            <person name="Glass J.I."/>
            <person name="Rusch D."/>
            <person name="Podicherti R."/>
            <person name="Tsui H.-C.T."/>
            <person name="Winkler M.E."/>
        </authorList>
    </citation>
    <scope>NUCLEOTIDE SEQUENCE</scope>
</reference>